<dbReference type="Pfam" id="PF01638">
    <property type="entry name" value="HxlR"/>
    <property type="match status" value="1"/>
</dbReference>
<keyword evidence="2" id="KW-0238">DNA-binding</keyword>
<dbReference type="AlphaFoldDB" id="A0A930KVI8"/>
<dbReference type="PANTHER" id="PTHR33204">
    <property type="entry name" value="TRANSCRIPTIONAL REGULATOR, MARR FAMILY"/>
    <property type="match status" value="1"/>
</dbReference>
<dbReference type="Proteomes" id="UP000770330">
    <property type="component" value="Unassembled WGS sequence"/>
</dbReference>
<evidence type="ECO:0000313" key="7">
    <source>
        <dbReference type="Proteomes" id="UP000770330"/>
    </source>
</evidence>
<evidence type="ECO:0000313" key="6">
    <source>
        <dbReference type="EMBL" id="MBF1657758.1"/>
    </source>
</evidence>
<feature type="domain" description="HTH hxlR-type" evidence="5">
    <location>
        <begin position="38"/>
        <end position="137"/>
    </location>
</feature>
<dbReference type="PROSITE" id="PS51118">
    <property type="entry name" value="HTH_HXLR"/>
    <property type="match status" value="1"/>
</dbReference>
<evidence type="ECO:0000259" key="5">
    <source>
        <dbReference type="PROSITE" id="PS51118"/>
    </source>
</evidence>
<sequence length="153" mass="17056">MTTTLTSPTRETTDTRETIETTRTAQDDLPANILAHACPSRTVMRHLTDRWTPLIVAALSEQPVARFGELKAMIQGVSPKVLTQTLRSMERDGLVERRVTASIPPRVDYELTALGTTLIEPMTALRHWAQDNMQAVLEARERYDAAALENGDV</sequence>
<dbReference type="InterPro" id="IPR036390">
    <property type="entry name" value="WH_DNA-bd_sf"/>
</dbReference>
<gene>
    <name evidence="6" type="ORF">HXO61_07500</name>
</gene>
<feature type="compositionally biased region" description="Basic and acidic residues" evidence="4">
    <location>
        <begin position="11"/>
        <end position="20"/>
    </location>
</feature>
<reference evidence="6" key="1">
    <citation type="submission" date="2020-04" db="EMBL/GenBank/DDBJ databases">
        <title>Deep metagenomics examines the oral microbiome during advanced dental caries in children, revealing novel taxa and co-occurrences with host molecules.</title>
        <authorList>
            <person name="Baker J.L."/>
            <person name="Morton J.T."/>
            <person name="Dinis M."/>
            <person name="Alvarez R."/>
            <person name="Tran N.C."/>
            <person name="Knight R."/>
            <person name="Edlund A."/>
        </authorList>
    </citation>
    <scope>NUCLEOTIDE SEQUENCE</scope>
    <source>
        <strain evidence="6">JCVI_39_bin.18</strain>
    </source>
</reference>
<dbReference type="PANTHER" id="PTHR33204:SF37">
    <property type="entry name" value="HTH-TYPE TRANSCRIPTIONAL REGULATOR YODB"/>
    <property type="match status" value="1"/>
</dbReference>
<proteinExistence type="predicted"/>
<feature type="region of interest" description="Disordered" evidence="4">
    <location>
        <begin position="1"/>
        <end position="25"/>
    </location>
</feature>
<evidence type="ECO:0000256" key="2">
    <source>
        <dbReference type="ARBA" id="ARBA00023125"/>
    </source>
</evidence>
<dbReference type="Gene3D" id="1.10.10.10">
    <property type="entry name" value="Winged helix-like DNA-binding domain superfamily/Winged helix DNA-binding domain"/>
    <property type="match status" value="1"/>
</dbReference>
<organism evidence="6 7">
    <name type="scientific">Rothia mucilaginosa</name>
    <dbReference type="NCBI Taxonomy" id="43675"/>
    <lineage>
        <taxon>Bacteria</taxon>
        <taxon>Bacillati</taxon>
        <taxon>Actinomycetota</taxon>
        <taxon>Actinomycetes</taxon>
        <taxon>Micrococcales</taxon>
        <taxon>Micrococcaceae</taxon>
        <taxon>Rothia</taxon>
    </lineage>
</organism>
<accession>A0A930KVI8</accession>
<feature type="compositionally biased region" description="Low complexity" evidence="4">
    <location>
        <begin position="1"/>
        <end position="10"/>
    </location>
</feature>
<comment type="caution">
    <text evidence="6">The sequence shown here is derived from an EMBL/GenBank/DDBJ whole genome shotgun (WGS) entry which is preliminary data.</text>
</comment>
<keyword evidence="1" id="KW-0805">Transcription regulation</keyword>
<dbReference type="InterPro" id="IPR002577">
    <property type="entry name" value="HTH_HxlR"/>
</dbReference>
<evidence type="ECO:0000256" key="1">
    <source>
        <dbReference type="ARBA" id="ARBA00023015"/>
    </source>
</evidence>
<name>A0A930KVI8_9MICC</name>
<dbReference type="SUPFAM" id="SSF46785">
    <property type="entry name" value="Winged helix' DNA-binding domain"/>
    <property type="match status" value="1"/>
</dbReference>
<protein>
    <submittedName>
        <fullName evidence="6">Helix-turn-helix transcriptional regulator</fullName>
    </submittedName>
</protein>
<keyword evidence="3" id="KW-0804">Transcription</keyword>
<evidence type="ECO:0000256" key="4">
    <source>
        <dbReference type="SAM" id="MobiDB-lite"/>
    </source>
</evidence>
<dbReference type="InterPro" id="IPR036388">
    <property type="entry name" value="WH-like_DNA-bd_sf"/>
</dbReference>
<evidence type="ECO:0000256" key="3">
    <source>
        <dbReference type="ARBA" id="ARBA00023163"/>
    </source>
</evidence>
<dbReference type="GO" id="GO:0003677">
    <property type="term" value="F:DNA binding"/>
    <property type="evidence" value="ECO:0007669"/>
    <property type="project" value="UniProtKB-KW"/>
</dbReference>
<dbReference type="EMBL" id="JABZXO010000021">
    <property type="protein sequence ID" value="MBF1657758.1"/>
    <property type="molecule type" value="Genomic_DNA"/>
</dbReference>